<feature type="compositionally biased region" description="Polar residues" evidence="5">
    <location>
        <begin position="1"/>
        <end position="14"/>
    </location>
</feature>
<comment type="caution">
    <text evidence="8">The sequence shown here is derived from an EMBL/GenBank/DDBJ whole genome shotgun (WGS) entry which is preliminary data.</text>
</comment>
<keyword evidence="9" id="KW-1185">Reference proteome</keyword>
<keyword evidence="3 6" id="KW-1133">Transmembrane helix</keyword>
<proteinExistence type="predicted"/>
<dbReference type="AlphaFoldDB" id="A0AAV4WZJ7"/>
<dbReference type="PANTHER" id="PTHR22950:SF703">
    <property type="entry name" value="AMINO ACID TRANSPORTER TRANSMEMBRANE DOMAIN-CONTAINING PROTEIN"/>
    <property type="match status" value="1"/>
</dbReference>
<feature type="transmembrane region" description="Helical" evidence="6">
    <location>
        <begin position="69"/>
        <end position="90"/>
    </location>
</feature>
<keyword evidence="2 6" id="KW-0812">Transmembrane</keyword>
<accession>A0AAV4WZJ7</accession>
<dbReference type="GO" id="GO:0015179">
    <property type="term" value="F:L-amino acid transmembrane transporter activity"/>
    <property type="evidence" value="ECO:0007669"/>
    <property type="project" value="TreeGrafter"/>
</dbReference>
<feature type="transmembrane region" description="Helical" evidence="6">
    <location>
        <begin position="102"/>
        <end position="129"/>
    </location>
</feature>
<evidence type="ECO:0000256" key="2">
    <source>
        <dbReference type="ARBA" id="ARBA00022692"/>
    </source>
</evidence>
<evidence type="ECO:0000259" key="7">
    <source>
        <dbReference type="Pfam" id="PF01490"/>
    </source>
</evidence>
<dbReference type="GO" id="GO:0005774">
    <property type="term" value="C:vacuolar membrane"/>
    <property type="evidence" value="ECO:0007669"/>
    <property type="project" value="TreeGrafter"/>
</dbReference>
<reference evidence="8 9" key="1">
    <citation type="submission" date="2021-06" db="EMBL/GenBank/DDBJ databases">
        <title>Caerostris darwini draft genome.</title>
        <authorList>
            <person name="Kono N."/>
            <person name="Arakawa K."/>
        </authorList>
    </citation>
    <scope>NUCLEOTIDE SEQUENCE [LARGE SCALE GENOMIC DNA]</scope>
</reference>
<feature type="domain" description="Amino acid transporter transmembrane" evidence="7">
    <location>
        <begin position="66"/>
        <end position="215"/>
    </location>
</feature>
<feature type="transmembrane region" description="Helical" evidence="6">
    <location>
        <begin position="158"/>
        <end position="180"/>
    </location>
</feature>
<dbReference type="Proteomes" id="UP001054837">
    <property type="component" value="Unassembled WGS sequence"/>
</dbReference>
<evidence type="ECO:0000256" key="1">
    <source>
        <dbReference type="ARBA" id="ARBA00004141"/>
    </source>
</evidence>
<organism evidence="8 9">
    <name type="scientific">Caerostris darwini</name>
    <dbReference type="NCBI Taxonomy" id="1538125"/>
    <lineage>
        <taxon>Eukaryota</taxon>
        <taxon>Metazoa</taxon>
        <taxon>Ecdysozoa</taxon>
        <taxon>Arthropoda</taxon>
        <taxon>Chelicerata</taxon>
        <taxon>Arachnida</taxon>
        <taxon>Araneae</taxon>
        <taxon>Araneomorphae</taxon>
        <taxon>Entelegynae</taxon>
        <taxon>Araneoidea</taxon>
        <taxon>Araneidae</taxon>
        <taxon>Caerostris</taxon>
    </lineage>
</organism>
<evidence type="ECO:0000256" key="3">
    <source>
        <dbReference type="ARBA" id="ARBA00022989"/>
    </source>
</evidence>
<comment type="subcellular location">
    <subcellularLocation>
        <location evidence="1">Membrane</location>
        <topology evidence="1">Multi-pass membrane protein</topology>
    </subcellularLocation>
</comment>
<evidence type="ECO:0000256" key="6">
    <source>
        <dbReference type="SAM" id="Phobius"/>
    </source>
</evidence>
<feature type="transmembrane region" description="Helical" evidence="6">
    <location>
        <begin position="192"/>
        <end position="210"/>
    </location>
</feature>
<dbReference type="PANTHER" id="PTHR22950">
    <property type="entry name" value="AMINO ACID TRANSPORTER"/>
    <property type="match status" value="1"/>
</dbReference>
<evidence type="ECO:0000256" key="4">
    <source>
        <dbReference type="ARBA" id="ARBA00023136"/>
    </source>
</evidence>
<protein>
    <submittedName>
        <fullName evidence="8">Aa_trans domain-containing protein</fullName>
    </submittedName>
</protein>
<keyword evidence="4 6" id="KW-0472">Membrane</keyword>
<dbReference type="EMBL" id="BPLQ01015408">
    <property type="protein sequence ID" value="GIY87887.1"/>
    <property type="molecule type" value="Genomic_DNA"/>
</dbReference>
<dbReference type="InterPro" id="IPR013057">
    <property type="entry name" value="AA_transpt_TM"/>
</dbReference>
<evidence type="ECO:0000313" key="9">
    <source>
        <dbReference type="Proteomes" id="UP001054837"/>
    </source>
</evidence>
<evidence type="ECO:0000313" key="8">
    <source>
        <dbReference type="EMBL" id="GIY87887.1"/>
    </source>
</evidence>
<dbReference type="Pfam" id="PF01490">
    <property type="entry name" value="Aa_trans"/>
    <property type="match status" value="1"/>
</dbReference>
<name>A0AAV4WZJ7_9ARAC</name>
<gene>
    <name evidence="8" type="primary">AVEN_132779_1</name>
    <name evidence="8" type="ORF">CDAR_499771</name>
</gene>
<feature type="region of interest" description="Disordered" evidence="5">
    <location>
        <begin position="1"/>
        <end position="25"/>
    </location>
</feature>
<sequence length="217" mass="24246">MQNNASVNNKISSNGRHDDVSPEKVNDTLAKPTITHAKDFLLNTYRKWIGKSGSEEELSLAESGLSSNMATLFVISSVIGTGILNLPDALKDSEYILPFKGWLGVFLIIICGLNSLYASMLLAWCWNIMQESWPEYRKASMIPYPELGMRTFGSWMKYTVMVTLVVSQICSSIYYLLIIAKHMDSVSSGNPKLCYMMIIAAVVIAPLLWFRTPKNMG</sequence>
<evidence type="ECO:0000256" key="5">
    <source>
        <dbReference type="SAM" id="MobiDB-lite"/>
    </source>
</evidence>
<feature type="compositionally biased region" description="Basic and acidic residues" evidence="5">
    <location>
        <begin position="15"/>
        <end position="25"/>
    </location>
</feature>